<evidence type="ECO:0000313" key="1">
    <source>
        <dbReference type="EMBL" id="RTE09359.1"/>
    </source>
</evidence>
<comment type="caution">
    <text evidence="1">The sequence shown here is derived from an EMBL/GenBank/DDBJ whole genome shotgun (WGS) entry which is preliminary data.</text>
</comment>
<keyword evidence="2" id="KW-1185">Reference proteome</keyword>
<reference evidence="1 2" key="1">
    <citation type="submission" date="2018-12" db="EMBL/GenBank/DDBJ databases">
        <title>Bacillus ochoae sp. nov., Paenibacillus whitsoniae sp. nov., Paenibacillus spiritus sp. nov. Isolated from the Mars Exploration Rover during spacecraft assembly.</title>
        <authorList>
            <person name="Seuylemezian A."/>
            <person name="Vaishampayan P."/>
        </authorList>
    </citation>
    <scope>NUCLEOTIDE SEQUENCE [LARGE SCALE GENOMIC DNA]</scope>
    <source>
        <strain evidence="1 2">MER 54</strain>
    </source>
</reference>
<dbReference type="Proteomes" id="UP000276128">
    <property type="component" value="Unassembled WGS sequence"/>
</dbReference>
<gene>
    <name evidence="1" type="ORF">EJQ19_13375</name>
</gene>
<organism evidence="1 2">
    <name type="scientific">Paenibacillus whitsoniae</name>
    <dbReference type="NCBI Taxonomy" id="2496558"/>
    <lineage>
        <taxon>Bacteria</taxon>
        <taxon>Bacillati</taxon>
        <taxon>Bacillota</taxon>
        <taxon>Bacilli</taxon>
        <taxon>Bacillales</taxon>
        <taxon>Paenibacillaceae</taxon>
        <taxon>Paenibacillus</taxon>
    </lineage>
</organism>
<dbReference type="RefSeq" id="WP_126141722.1">
    <property type="nucleotide sequence ID" value="NZ_RXHU01000034.1"/>
</dbReference>
<protein>
    <submittedName>
        <fullName evidence="1">Uncharacterized protein</fullName>
    </submittedName>
</protein>
<evidence type="ECO:0000313" key="2">
    <source>
        <dbReference type="Proteomes" id="UP000276128"/>
    </source>
</evidence>
<proteinExistence type="predicted"/>
<dbReference type="OrthoDB" id="2640196at2"/>
<dbReference type="AlphaFoldDB" id="A0A3S0ABU6"/>
<sequence>MKKGKTAKAKPIRQRAFAVRKLARWMLPFYEKVACDARYAVQWAKAVRETDIAEMQKLLRKAIGRRPIYALASNSVGYFIDIPLPKPLLVITNGTTIQPGLTQRTFNSAIHRAIAKSVIPMYREIAVNPVYAQEIVDAINSKNEARLRQLVRSTVRSPYLTSVRIDFSGMFLGFKYPGSKFVYYNEVFREYVV</sequence>
<name>A0A3S0ABU6_9BACL</name>
<accession>A0A3S0ABU6</accession>
<dbReference type="EMBL" id="RXHU01000034">
    <property type="protein sequence ID" value="RTE09359.1"/>
    <property type="molecule type" value="Genomic_DNA"/>
</dbReference>